<keyword evidence="1" id="KW-0175">Coiled coil</keyword>
<evidence type="ECO:0000256" key="2">
    <source>
        <dbReference type="SAM" id="MobiDB-lite"/>
    </source>
</evidence>
<proteinExistence type="predicted"/>
<reference evidence="3" key="2">
    <citation type="journal article" date="2024" name="Plant">
        <title>Genomic evolution and insights into agronomic trait innovations of Sesamum species.</title>
        <authorList>
            <person name="Miao H."/>
            <person name="Wang L."/>
            <person name="Qu L."/>
            <person name="Liu H."/>
            <person name="Sun Y."/>
            <person name="Le M."/>
            <person name="Wang Q."/>
            <person name="Wei S."/>
            <person name="Zheng Y."/>
            <person name="Lin W."/>
            <person name="Duan Y."/>
            <person name="Cao H."/>
            <person name="Xiong S."/>
            <person name="Wang X."/>
            <person name="Wei L."/>
            <person name="Li C."/>
            <person name="Ma Q."/>
            <person name="Ju M."/>
            <person name="Zhao R."/>
            <person name="Li G."/>
            <person name="Mu C."/>
            <person name="Tian Q."/>
            <person name="Mei H."/>
            <person name="Zhang T."/>
            <person name="Gao T."/>
            <person name="Zhang H."/>
        </authorList>
    </citation>
    <scope>NUCLEOTIDE SEQUENCE</scope>
    <source>
        <strain evidence="3">3651</strain>
    </source>
</reference>
<protein>
    <submittedName>
        <fullName evidence="3">Uncharacterized protein</fullName>
    </submittedName>
</protein>
<comment type="caution">
    <text evidence="3">The sequence shown here is derived from an EMBL/GenBank/DDBJ whole genome shotgun (WGS) entry which is preliminary data.</text>
</comment>
<dbReference type="EMBL" id="JACGWO010000009">
    <property type="protein sequence ID" value="KAK4420016.1"/>
    <property type="molecule type" value="Genomic_DNA"/>
</dbReference>
<evidence type="ECO:0000313" key="3">
    <source>
        <dbReference type="EMBL" id="KAK4420016.1"/>
    </source>
</evidence>
<evidence type="ECO:0000256" key="1">
    <source>
        <dbReference type="SAM" id="Coils"/>
    </source>
</evidence>
<accession>A0AAE1XYQ3</accession>
<evidence type="ECO:0000313" key="4">
    <source>
        <dbReference type="Proteomes" id="UP001293254"/>
    </source>
</evidence>
<reference evidence="3" key="1">
    <citation type="submission" date="2020-06" db="EMBL/GenBank/DDBJ databases">
        <authorList>
            <person name="Li T."/>
            <person name="Hu X."/>
            <person name="Zhang T."/>
            <person name="Song X."/>
            <person name="Zhang H."/>
            <person name="Dai N."/>
            <person name="Sheng W."/>
            <person name="Hou X."/>
            <person name="Wei L."/>
        </authorList>
    </citation>
    <scope>NUCLEOTIDE SEQUENCE</scope>
    <source>
        <strain evidence="3">3651</strain>
        <tissue evidence="3">Leaf</tissue>
    </source>
</reference>
<organism evidence="3 4">
    <name type="scientific">Sesamum alatum</name>
    <dbReference type="NCBI Taxonomy" id="300844"/>
    <lineage>
        <taxon>Eukaryota</taxon>
        <taxon>Viridiplantae</taxon>
        <taxon>Streptophyta</taxon>
        <taxon>Embryophyta</taxon>
        <taxon>Tracheophyta</taxon>
        <taxon>Spermatophyta</taxon>
        <taxon>Magnoliopsida</taxon>
        <taxon>eudicotyledons</taxon>
        <taxon>Gunneridae</taxon>
        <taxon>Pentapetalae</taxon>
        <taxon>asterids</taxon>
        <taxon>lamiids</taxon>
        <taxon>Lamiales</taxon>
        <taxon>Pedaliaceae</taxon>
        <taxon>Sesamum</taxon>
    </lineage>
</organism>
<gene>
    <name evidence="3" type="ORF">Salat_2414500</name>
</gene>
<dbReference type="AlphaFoldDB" id="A0AAE1XYQ3"/>
<dbReference type="Proteomes" id="UP001293254">
    <property type="component" value="Unassembled WGS sequence"/>
</dbReference>
<feature type="coiled-coil region" evidence="1">
    <location>
        <begin position="229"/>
        <end position="259"/>
    </location>
</feature>
<feature type="region of interest" description="Disordered" evidence="2">
    <location>
        <begin position="16"/>
        <end position="36"/>
    </location>
</feature>
<keyword evidence="4" id="KW-1185">Reference proteome</keyword>
<name>A0AAE1XYQ3_9LAMI</name>
<sequence length="262" mass="29307">MNARIAQIARNLRRKYSPAVATPPPSDAEISAAPVGDAHTASHQLWSFPLVLPQPLRSPPLVQRVRVERSRSFMLLVNKQVQEMQAKERIVAKAKVLASLANIRASDQSAVQPKDAAEDEENTKHLKDLVAWWKQAREELKTPSNKVAEMEGDKLNPDWAISARSSMLRTHVGQDSFKLYKACCLERDQVLLAQTANTRVEEHLAHVLMQASTFGHNLSLKCLMFRYDKAGAEQKIRDLQQSLDQAQAKEKDALEAKAKADA</sequence>